<dbReference type="GO" id="GO:0030527">
    <property type="term" value="F:structural constituent of chromatin"/>
    <property type="evidence" value="ECO:0007669"/>
    <property type="project" value="InterPro"/>
</dbReference>
<evidence type="ECO:0000256" key="3">
    <source>
        <dbReference type="ARBA" id="ARBA00023125"/>
    </source>
</evidence>
<keyword evidence="3 5" id="KW-0238">DNA-binding</keyword>
<dbReference type="PANTHER" id="PTHR33175:SF3">
    <property type="entry name" value="DNA-BINDING PROTEIN HU-BETA"/>
    <property type="match status" value="1"/>
</dbReference>
<dbReference type="GO" id="GO:0003677">
    <property type="term" value="F:DNA binding"/>
    <property type="evidence" value="ECO:0007669"/>
    <property type="project" value="UniProtKB-KW"/>
</dbReference>
<name>A0AAT9G935_9RICK</name>
<organism evidence="5">
    <name type="scientific">Candidatus Tisiphia endosymbiont of Sergentomyia squamirostris</name>
    <dbReference type="NCBI Taxonomy" id="3113639"/>
    <lineage>
        <taxon>Bacteria</taxon>
        <taxon>Pseudomonadati</taxon>
        <taxon>Pseudomonadota</taxon>
        <taxon>Alphaproteobacteria</taxon>
        <taxon>Rickettsiales</taxon>
        <taxon>Rickettsiaceae</taxon>
        <taxon>Rickettsieae</taxon>
        <taxon>Candidatus Tisiphia</taxon>
    </lineage>
</organism>
<dbReference type="Pfam" id="PF00216">
    <property type="entry name" value="Bac_DNA_binding"/>
    <property type="match status" value="1"/>
</dbReference>
<evidence type="ECO:0000313" key="5">
    <source>
        <dbReference type="EMBL" id="BFD46236.1"/>
    </source>
</evidence>
<dbReference type="Gene3D" id="4.10.520.10">
    <property type="entry name" value="IHF-like DNA-binding proteins"/>
    <property type="match status" value="1"/>
</dbReference>
<dbReference type="EMBL" id="AP029170">
    <property type="protein sequence ID" value="BFD46236.1"/>
    <property type="molecule type" value="Genomic_DNA"/>
</dbReference>
<dbReference type="GO" id="GO:0005829">
    <property type="term" value="C:cytosol"/>
    <property type="evidence" value="ECO:0007669"/>
    <property type="project" value="TreeGrafter"/>
</dbReference>
<evidence type="ECO:0000256" key="2">
    <source>
        <dbReference type="ARBA" id="ARBA00023067"/>
    </source>
</evidence>
<dbReference type="AlphaFoldDB" id="A0AAT9G935"/>
<comment type="similarity">
    <text evidence="1 4">Belongs to the bacterial histone-like protein family.</text>
</comment>
<evidence type="ECO:0000256" key="1">
    <source>
        <dbReference type="ARBA" id="ARBA00010529"/>
    </source>
</evidence>
<dbReference type="SUPFAM" id="SSF47729">
    <property type="entry name" value="IHF-like DNA-binding proteins"/>
    <property type="match status" value="1"/>
</dbReference>
<dbReference type="CDD" id="cd13831">
    <property type="entry name" value="HU"/>
    <property type="match status" value="1"/>
</dbReference>
<accession>A0AAT9G935</accession>
<protein>
    <submittedName>
        <fullName evidence="5">HU family DNA-binding protein</fullName>
    </submittedName>
</protein>
<dbReference type="InterPro" id="IPR010992">
    <property type="entry name" value="IHF-like_DNA-bd_dom_sf"/>
</dbReference>
<proteinExistence type="inferred from homology"/>
<dbReference type="PANTHER" id="PTHR33175">
    <property type="entry name" value="DNA-BINDING PROTEIN HU"/>
    <property type="match status" value="1"/>
</dbReference>
<evidence type="ECO:0000256" key="4">
    <source>
        <dbReference type="RuleBase" id="RU003939"/>
    </source>
</evidence>
<dbReference type="PRINTS" id="PR01727">
    <property type="entry name" value="DNABINDINGHU"/>
</dbReference>
<gene>
    <name evidence="5" type="ORF">DMENIID0002_08820</name>
</gene>
<dbReference type="SMART" id="SM00411">
    <property type="entry name" value="BHL"/>
    <property type="match status" value="1"/>
</dbReference>
<keyword evidence="2" id="KW-0226">DNA condensation</keyword>
<sequence length="101" mass="11050">MHKGEFIDYIANQQNCTKVEAEKIINTFTNAVTSILAEGKDVILIGFGKFYSSKVAARAGKNPRTGQPIKIEAYIQPKFSAGEKLKSACNGRKDSKPKTAK</sequence>
<dbReference type="GO" id="GO:0030261">
    <property type="term" value="P:chromosome condensation"/>
    <property type="evidence" value="ECO:0007669"/>
    <property type="project" value="UniProtKB-KW"/>
</dbReference>
<dbReference type="InterPro" id="IPR000119">
    <property type="entry name" value="Hist_DNA-bd"/>
</dbReference>
<reference evidence="5" key="1">
    <citation type="submission" date="2024-01" db="EMBL/GenBank/DDBJ databases">
        <title>Sequencing the genomes of a sandfly, Sergentomyia squamirostris, and its two endosymbionts.</title>
        <authorList>
            <person name="Itokawa K."/>
            <person name="Sanjoba C."/>
        </authorList>
    </citation>
    <scope>NUCLEOTIDE SEQUENCE</scope>
    <source>
        <strain evidence="5">RiSSQ</strain>
    </source>
</reference>